<feature type="transmembrane region" description="Helical" evidence="2">
    <location>
        <begin position="269"/>
        <end position="287"/>
    </location>
</feature>
<feature type="domain" description="EamA" evidence="3">
    <location>
        <begin position="11"/>
        <end position="141"/>
    </location>
</feature>
<organism evidence="4 5">
    <name type="scientific">Mammaliicoccus sciuri</name>
    <name type="common">Staphylococcus sciuri</name>
    <dbReference type="NCBI Taxonomy" id="1296"/>
    <lineage>
        <taxon>Bacteria</taxon>
        <taxon>Bacillati</taxon>
        <taxon>Bacillota</taxon>
        <taxon>Bacilli</taxon>
        <taxon>Bacillales</taxon>
        <taxon>Staphylococcaceae</taxon>
        <taxon>Mammaliicoccus</taxon>
    </lineage>
</organism>
<comment type="similarity">
    <text evidence="1">Belongs to the EamA transporter family.</text>
</comment>
<keyword evidence="2" id="KW-0812">Transmembrane</keyword>
<keyword evidence="2" id="KW-1133">Transmembrane helix</keyword>
<feature type="domain" description="EamA" evidence="3">
    <location>
        <begin position="152"/>
        <end position="286"/>
    </location>
</feature>
<dbReference type="Pfam" id="PF00892">
    <property type="entry name" value="EamA"/>
    <property type="match status" value="2"/>
</dbReference>
<feature type="transmembrane region" description="Helical" evidence="2">
    <location>
        <begin position="126"/>
        <end position="143"/>
    </location>
</feature>
<feature type="transmembrane region" description="Helical" evidence="2">
    <location>
        <begin position="149"/>
        <end position="170"/>
    </location>
</feature>
<evidence type="ECO:0000313" key="4">
    <source>
        <dbReference type="EMBL" id="MCQ9302533.1"/>
    </source>
</evidence>
<protein>
    <submittedName>
        <fullName evidence="4">DMT family transporter</fullName>
    </submittedName>
</protein>
<feature type="transmembrane region" description="Helical" evidence="2">
    <location>
        <begin position="40"/>
        <end position="57"/>
    </location>
</feature>
<name>A0AAW5LKQ4_MAMSC</name>
<evidence type="ECO:0000313" key="5">
    <source>
        <dbReference type="Proteomes" id="UP001204068"/>
    </source>
</evidence>
<feature type="transmembrane region" description="Helical" evidence="2">
    <location>
        <begin position="179"/>
        <end position="200"/>
    </location>
</feature>
<sequence>MNKFKTNQYILFAFSLTIILWASAFPMIKFALVDFKAENLSAIRLFIASIVLIVFAVIKKYPLPEKKDIPLIILLGFSGFTIYHVALSIGEYYISAGVASLLVSTTPIFSAILAKYFLKERFTKKSWYGSCIAFLGVGLLSLSSGNNKIMGYGVILVLIASLGESIYFVFQNKFLNKYGFIPFTIYTIISGTIFTIIFLPDAINELHSASNISILAVIYLGIFPSVIPYIALAYTIQKIGTSEATISLYLTPVISLILSYLILQEIPSQLAIIGGIITIIGVTLTSVKERN</sequence>
<dbReference type="GO" id="GO:0016020">
    <property type="term" value="C:membrane"/>
    <property type="evidence" value="ECO:0007669"/>
    <property type="project" value="InterPro"/>
</dbReference>
<gene>
    <name evidence="4" type="ORF">NQ032_02725</name>
</gene>
<dbReference type="PANTHER" id="PTHR12715">
    <property type="entry name" value="TRANSPORTER, DRUG/METABOLITE EXPORTER FAMILY"/>
    <property type="match status" value="1"/>
</dbReference>
<comment type="caution">
    <text evidence="4">The sequence shown here is derived from an EMBL/GenBank/DDBJ whole genome shotgun (WGS) entry which is preliminary data.</text>
</comment>
<reference evidence="4" key="1">
    <citation type="submission" date="2022-07" db="EMBL/GenBank/DDBJ databases">
        <title>Bacterial species isolated from the porcine tonsil microbiota.</title>
        <authorList>
            <person name="Oliveira I.M.F."/>
        </authorList>
    </citation>
    <scope>NUCLEOTIDE SEQUENCE</scope>
    <source>
        <strain evidence="4">8QC2O2</strain>
    </source>
</reference>
<accession>A0AAW5LKQ4</accession>
<keyword evidence="2" id="KW-0472">Membrane</keyword>
<dbReference type="Proteomes" id="UP001204068">
    <property type="component" value="Unassembled WGS sequence"/>
</dbReference>
<feature type="transmembrane region" description="Helical" evidence="2">
    <location>
        <begin position="246"/>
        <end position="263"/>
    </location>
</feature>
<feature type="transmembrane region" description="Helical" evidence="2">
    <location>
        <begin position="69"/>
        <end position="86"/>
    </location>
</feature>
<evidence type="ECO:0000259" key="3">
    <source>
        <dbReference type="Pfam" id="PF00892"/>
    </source>
</evidence>
<dbReference type="AlphaFoldDB" id="A0AAW5LKQ4"/>
<dbReference type="EMBL" id="JANILD010000001">
    <property type="protein sequence ID" value="MCQ9302533.1"/>
    <property type="molecule type" value="Genomic_DNA"/>
</dbReference>
<dbReference type="InterPro" id="IPR052756">
    <property type="entry name" value="Alkyne_AA_exporter"/>
</dbReference>
<feature type="transmembrane region" description="Helical" evidence="2">
    <location>
        <begin position="92"/>
        <end position="114"/>
    </location>
</feature>
<evidence type="ECO:0000256" key="2">
    <source>
        <dbReference type="SAM" id="Phobius"/>
    </source>
</evidence>
<proteinExistence type="inferred from homology"/>
<feature type="transmembrane region" description="Helical" evidence="2">
    <location>
        <begin position="212"/>
        <end position="234"/>
    </location>
</feature>
<dbReference type="PANTHER" id="PTHR12715:SF4">
    <property type="entry name" value="EAMA DOMAIN-CONTAINING PROTEIN"/>
    <property type="match status" value="1"/>
</dbReference>
<evidence type="ECO:0000256" key="1">
    <source>
        <dbReference type="ARBA" id="ARBA00007362"/>
    </source>
</evidence>
<dbReference type="RefSeq" id="WP_218696785.1">
    <property type="nucleotide sequence ID" value="NZ_CP064868.1"/>
</dbReference>
<dbReference type="InterPro" id="IPR000620">
    <property type="entry name" value="EamA_dom"/>
</dbReference>